<protein>
    <recommendedName>
        <fullName evidence="3">WxL domain-containing protein</fullName>
    </recommendedName>
</protein>
<organism evidence="1 2">
    <name type="scientific">Lacticaseibacillus manihotivorans</name>
    <dbReference type="NCBI Taxonomy" id="88233"/>
    <lineage>
        <taxon>Bacteria</taxon>
        <taxon>Bacillati</taxon>
        <taxon>Bacillota</taxon>
        <taxon>Bacilli</taxon>
        <taxon>Lactobacillales</taxon>
        <taxon>Lactobacillaceae</taxon>
        <taxon>Lacticaseibacillus</taxon>
    </lineage>
</organism>
<accession>A0A5P8JNQ8</accession>
<dbReference type="AlphaFoldDB" id="A0A5P8JNQ8"/>
<evidence type="ECO:0008006" key="3">
    <source>
        <dbReference type="Google" id="ProtNLM"/>
    </source>
</evidence>
<gene>
    <name evidence="1" type="ORF">LM010_02865</name>
</gene>
<sequence>MRFHVPNTEVNNPGYKSLEHQHHSPAFIIKPAYLATATTKVKDLTVISSDGTHPAAKDTTVFGGDKLEYTFNLKYDPASPFDWTDVSAKLFTPDQQQRLDLDHATATVKIGKNATPQKLTADQLKNGYLINGSMYAHGDVTFNVQVTSKVVQSKADLDDGSQYTNDAHTAKPDSPYNVTLNPLKQPANTVLQVNPDSSLVDYSGWKTAALTGNVTDKGTLSTLLGLNVSVNGGEMQRLAMTPQAKAPYVVHIPTGDADAVDDGGLSDKQLLATKLDGTKTNTVTLQAIDGAGNLSQQVSIKVGKFVLSADPEIHFNDEAQLDGKDWDLASKTFKLDVTNTLFPGWTLAAQASVMKDDSGKELSGKLVYRDGSQSHDLDQDVLIDTGTTAGTTSVTDNWTHENVATDSNSGKGLFVQVDGNATPGDYQGTVTWTLTKAPN</sequence>
<proteinExistence type="predicted"/>
<dbReference type="Proteomes" id="UP000388452">
    <property type="component" value="Chromosome"/>
</dbReference>
<reference evidence="1 2" key="1">
    <citation type="submission" date="2019-10" db="EMBL/GenBank/DDBJ databases">
        <title>Genome sequencing of Lactobacillus manihotivorans.</title>
        <authorList>
            <person name="Kim K."/>
        </authorList>
    </citation>
    <scope>NUCLEOTIDE SEQUENCE [LARGE SCALE GENOMIC DNA]</scope>
    <source>
        <strain evidence="1 2">LM010</strain>
    </source>
</reference>
<dbReference type="RefSeq" id="WP_056964897.1">
    <property type="nucleotide sequence ID" value="NZ_CP045068.1"/>
</dbReference>
<evidence type="ECO:0000313" key="2">
    <source>
        <dbReference type="Proteomes" id="UP000388452"/>
    </source>
</evidence>
<name>A0A5P8JNQ8_9LACO</name>
<evidence type="ECO:0000313" key="1">
    <source>
        <dbReference type="EMBL" id="QFQ90434.1"/>
    </source>
</evidence>
<dbReference type="EMBL" id="CP045068">
    <property type="protein sequence ID" value="QFQ90434.1"/>
    <property type="molecule type" value="Genomic_DNA"/>
</dbReference>